<dbReference type="AlphaFoldDB" id="A0A246GGM2"/>
<dbReference type="Proteomes" id="UP000197768">
    <property type="component" value="Unassembled WGS sequence"/>
</dbReference>
<proteinExistence type="predicted"/>
<evidence type="ECO:0000313" key="2">
    <source>
        <dbReference type="Proteomes" id="UP000197768"/>
    </source>
</evidence>
<comment type="caution">
    <text evidence="1">The sequence shown here is derived from an EMBL/GenBank/DDBJ whole genome shotgun (WGS) entry which is preliminary data.</text>
</comment>
<protein>
    <submittedName>
        <fullName evidence="1">Uncharacterized protein</fullName>
    </submittedName>
</protein>
<accession>A0A246GGM2</accession>
<dbReference type="RefSeq" id="WP_165764904.1">
    <property type="nucleotide sequence ID" value="NZ_MTCZ01000130.1"/>
</dbReference>
<feature type="non-terminal residue" evidence="1">
    <location>
        <position position="1"/>
    </location>
</feature>
<gene>
    <name evidence="1" type="ORF">BWK59_11155</name>
</gene>
<organism evidence="1 2">
    <name type="scientific">Flavobacterium davisii</name>
    <dbReference type="NCBI Taxonomy" id="2906077"/>
    <lineage>
        <taxon>Bacteria</taxon>
        <taxon>Pseudomonadati</taxon>
        <taxon>Bacteroidota</taxon>
        <taxon>Flavobacteriia</taxon>
        <taxon>Flavobacteriales</taxon>
        <taxon>Flavobacteriaceae</taxon>
        <taxon>Flavobacterium</taxon>
    </lineage>
</organism>
<name>A0A246GGM2_9FLAO</name>
<sequence>KKYSINGKWKVDCKNGLGNLNIKDKEASLVVLYNQIYIDMSEIKKNDIENGVSYKLKEIPEDIGNIGRNLNWKEYLNDEPIAYIKMINDKTIKFYWYGFYNEKTKKENLKK</sequence>
<reference evidence="1 2" key="1">
    <citation type="journal article" date="2017" name="Infect. Genet. Evol.">
        <title>Comparative genome analysis of fish pathogen Flavobacterium columnare reveals extensive sequence diversity within the species.</title>
        <authorList>
            <person name="Kayansamruaj P."/>
            <person name="Dong H.T."/>
            <person name="Hirono I."/>
            <person name="Kondo H."/>
            <person name="Senapin S."/>
            <person name="Rodkhum C."/>
        </authorList>
    </citation>
    <scope>NUCLEOTIDE SEQUENCE [LARGE SCALE GENOMIC DNA]</scope>
    <source>
        <strain evidence="1 2">1215</strain>
    </source>
</reference>
<evidence type="ECO:0000313" key="1">
    <source>
        <dbReference type="EMBL" id="OWP83321.1"/>
    </source>
</evidence>
<dbReference type="EMBL" id="MTCZ01000130">
    <property type="protein sequence ID" value="OWP83321.1"/>
    <property type="molecule type" value="Genomic_DNA"/>
</dbReference>